<reference evidence="1 2" key="1">
    <citation type="submission" date="2021-06" db="EMBL/GenBank/DDBJ databases">
        <authorList>
            <person name="Kallberg Y."/>
            <person name="Tangrot J."/>
            <person name="Rosling A."/>
        </authorList>
    </citation>
    <scope>NUCLEOTIDE SEQUENCE [LARGE SCALE GENOMIC DNA]</scope>
    <source>
        <strain evidence="1 2">120-4 pot B 10/14</strain>
    </source>
</reference>
<evidence type="ECO:0000313" key="2">
    <source>
        <dbReference type="Proteomes" id="UP000789901"/>
    </source>
</evidence>
<sequence>NIVDISIVHAKEIQLVLRLQPGQGIQEIGKSRYNWNCEVSIL</sequence>
<organism evidence="1 2">
    <name type="scientific">Gigaspora margarita</name>
    <dbReference type="NCBI Taxonomy" id="4874"/>
    <lineage>
        <taxon>Eukaryota</taxon>
        <taxon>Fungi</taxon>
        <taxon>Fungi incertae sedis</taxon>
        <taxon>Mucoromycota</taxon>
        <taxon>Glomeromycotina</taxon>
        <taxon>Glomeromycetes</taxon>
        <taxon>Diversisporales</taxon>
        <taxon>Gigasporaceae</taxon>
        <taxon>Gigaspora</taxon>
    </lineage>
</organism>
<feature type="non-terminal residue" evidence="1">
    <location>
        <position position="42"/>
    </location>
</feature>
<feature type="non-terminal residue" evidence="1">
    <location>
        <position position="1"/>
    </location>
</feature>
<protein>
    <submittedName>
        <fullName evidence="1">34387_t:CDS:1</fullName>
    </submittedName>
</protein>
<evidence type="ECO:0000313" key="1">
    <source>
        <dbReference type="EMBL" id="CAG8855299.1"/>
    </source>
</evidence>
<gene>
    <name evidence="1" type="ORF">GMARGA_LOCUS44120</name>
</gene>
<dbReference type="EMBL" id="CAJVQB010147793">
    <property type="protein sequence ID" value="CAG8855299.1"/>
    <property type="molecule type" value="Genomic_DNA"/>
</dbReference>
<keyword evidence="2" id="KW-1185">Reference proteome</keyword>
<proteinExistence type="predicted"/>
<accession>A0ABN7XMZ5</accession>
<comment type="caution">
    <text evidence="1">The sequence shown here is derived from an EMBL/GenBank/DDBJ whole genome shotgun (WGS) entry which is preliminary data.</text>
</comment>
<dbReference type="Proteomes" id="UP000789901">
    <property type="component" value="Unassembled WGS sequence"/>
</dbReference>
<name>A0ABN7XMZ5_GIGMA</name>